<dbReference type="CDD" id="cd14792">
    <property type="entry name" value="GH27"/>
    <property type="match status" value="1"/>
</dbReference>
<feature type="signal peptide" evidence="6">
    <location>
        <begin position="1"/>
        <end position="23"/>
    </location>
</feature>
<dbReference type="InterPro" id="IPR017853">
    <property type="entry name" value="GH"/>
</dbReference>
<dbReference type="Gene3D" id="2.60.120.260">
    <property type="entry name" value="Galactose-binding domain-like"/>
    <property type="match status" value="2"/>
</dbReference>
<dbReference type="EC" id="3.2.1.22" evidence="5"/>
<dbReference type="Pfam" id="PF17801">
    <property type="entry name" value="Melibiase_C"/>
    <property type="match status" value="1"/>
</dbReference>
<comment type="similarity">
    <text evidence="1 5">Belongs to the glycosyl hydrolase 27 family.</text>
</comment>
<accession>A0ABS8KIQ9</accession>
<keyword evidence="4 5" id="KW-0326">Glycosidase</keyword>
<evidence type="ECO:0000313" key="9">
    <source>
        <dbReference type="Proteomes" id="UP001430614"/>
    </source>
</evidence>
<evidence type="ECO:0000256" key="5">
    <source>
        <dbReference type="RuleBase" id="RU361168"/>
    </source>
</evidence>
<evidence type="ECO:0000313" key="8">
    <source>
        <dbReference type="EMBL" id="MCC8404655.1"/>
    </source>
</evidence>
<dbReference type="CDD" id="cd04081">
    <property type="entry name" value="CBM35_galactosidase-like"/>
    <property type="match status" value="2"/>
</dbReference>
<dbReference type="PANTHER" id="PTHR11452">
    <property type="entry name" value="ALPHA-GALACTOSIDASE/ALPHA-N-ACETYLGALACTOSAMINIDASE"/>
    <property type="match status" value="1"/>
</dbReference>
<dbReference type="Gene3D" id="2.60.40.1180">
    <property type="entry name" value="Golgi alpha-mannosidase II"/>
    <property type="match status" value="1"/>
</dbReference>
<evidence type="ECO:0000256" key="6">
    <source>
        <dbReference type="SAM" id="SignalP"/>
    </source>
</evidence>
<dbReference type="PANTHER" id="PTHR11452:SF75">
    <property type="entry name" value="ALPHA-GALACTOSIDASE MEL1"/>
    <property type="match status" value="1"/>
</dbReference>
<dbReference type="Pfam" id="PF22704">
    <property type="entry name" value="CBM13-like"/>
    <property type="match status" value="2"/>
</dbReference>
<dbReference type="InterPro" id="IPR008979">
    <property type="entry name" value="Galactose-bd-like_sf"/>
</dbReference>
<comment type="caution">
    <text evidence="8">The sequence shown here is derived from an EMBL/GenBank/DDBJ whole genome shotgun (WGS) entry which is preliminary data.</text>
</comment>
<dbReference type="EMBL" id="JAJITC010000013">
    <property type="protein sequence ID" value="MCC8404655.1"/>
    <property type="molecule type" value="Genomic_DNA"/>
</dbReference>
<dbReference type="SUPFAM" id="SSF49785">
    <property type="entry name" value="Galactose-binding domain-like"/>
    <property type="match status" value="2"/>
</dbReference>
<keyword evidence="5" id="KW-1015">Disulfide bond</keyword>
<dbReference type="PROSITE" id="PS51257">
    <property type="entry name" value="PROKAR_LIPOPROTEIN"/>
    <property type="match status" value="1"/>
</dbReference>
<dbReference type="SUPFAM" id="SSF51445">
    <property type="entry name" value="(Trans)glycosidases"/>
    <property type="match status" value="1"/>
</dbReference>
<keyword evidence="9" id="KW-1185">Reference proteome</keyword>
<dbReference type="InterPro" id="IPR055240">
    <property type="entry name" value="CBM13-like"/>
</dbReference>
<keyword evidence="2 6" id="KW-0732">Signal</keyword>
<dbReference type="PRINTS" id="PR00740">
    <property type="entry name" value="GLHYDRLASE27"/>
</dbReference>
<proteinExistence type="inferred from homology"/>
<dbReference type="Proteomes" id="UP001430614">
    <property type="component" value="Unassembled WGS sequence"/>
</dbReference>
<dbReference type="RefSeq" id="WP_230563467.1">
    <property type="nucleotide sequence ID" value="NZ_JAJITC010000013.1"/>
</dbReference>
<feature type="chain" id="PRO_5045207337" description="Alpha-galactosidase" evidence="6">
    <location>
        <begin position="24"/>
        <end position="721"/>
    </location>
</feature>
<comment type="catalytic activity">
    <reaction evidence="5">
        <text>Hydrolysis of terminal, non-reducing alpha-D-galactose residues in alpha-D-galactosides, including galactose oligosaccharides, galactomannans and galactolipids.</text>
        <dbReference type="EC" id="3.2.1.22"/>
    </reaction>
</comment>
<reference evidence="8 9" key="1">
    <citation type="submission" date="2021-11" db="EMBL/GenBank/DDBJ databases">
        <authorList>
            <person name="Oh E.-T."/>
            <person name="Kim S.-B."/>
        </authorList>
    </citation>
    <scope>NUCLEOTIDE SEQUENCE [LARGE SCALE GENOMIC DNA]</scope>
    <source>
        <strain evidence="8 9">MMS20-SJTN17</strain>
    </source>
</reference>
<keyword evidence="3 5" id="KW-0378">Hydrolase</keyword>
<dbReference type="SUPFAM" id="SSF51011">
    <property type="entry name" value="Glycosyl hydrolase domain"/>
    <property type="match status" value="1"/>
</dbReference>
<sequence>MALPSYRQCVVSLLFGLALSVSGCGGDAGTDSATSAIKSSSQVSAAPDSSNAALAQQQLRSLRQVAVVPPPMGWSSWNSLAENVNFLTIKAEADGLSQLNTQITSGAKYQYVNIDEGWWTSGTRDASGNFVIDNTQWPGGMQAMAQYIHSKGLKAGIYIDSGPQGCGTRTNGTHFVGSDFAHYDHDFLQFAQWGFDFVKVDFCGGRVAGYDPQQAYTAIADAIDKAYVQTGQRVTLSICDWGTIGGNSTYPDFNEGPWAWAAGVGRMWRTTGDIYGPNSGIPNFGNVVGNFLGNYHPEGQHTGFYNDPDMMVAGMGMSAVHDQAHLSLWAIAGAPLILGNDLSKPLTADATKLLTNPDVIAIDQDPLGLQGILVAKSGAQQVWSKLLAGTGQRAVVLFNNGDADAPMTVTWQQLGLVPTGRADVRDVVAGANLGSFSGSYTAPNVPAGGAVLLLVRGADTASSSYRPSAVSGGATIEKCPECDSGAIVKRLGTVTFNNVASTGDGGFIEIAYANRTRETVNAELSVNGGQPTTLAFPPTTGVQGQIGTVTVYAGLQTGANTVVLSSADSAAPGPAISSVSVVAGPVRLPPFKAAYEAEASTNILAGGARVSSCSACSGGQDVGYIGNGGTLTMNGISVPADGNYTVQVGYANGDSAPRFAQVSINGATPITVSFPPTGGWSTVSTLPVTGAFKSGSANTIIFSNPDGWAPDVDGVSSPVAQ</sequence>
<gene>
    <name evidence="8" type="ORF">LJ655_22720</name>
</gene>
<evidence type="ECO:0000256" key="3">
    <source>
        <dbReference type="ARBA" id="ARBA00022801"/>
    </source>
</evidence>
<evidence type="ECO:0000259" key="7">
    <source>
        <dbReference type="PROSITE" id="PS51175"/>
    </source>
</evidence>
<evidence type="ECO:0000256" key="1">
    <source>
        <dbReference type="ARBA" id="ARBA00009743"/>
    </source>
</evidence>
<dbReference type="Gene3D" id="3.20.20.70">
    <property type="entry name" value="Aldolase class I"/>
    <property type="match status" value="1"/>
</dbReference>
<name>A0ABS8KIQ9_9BURK</name>
<dbReference type="InterPro" id="IPR002241">
    <property type="entry name" value="Glyco_hydro_27"/>
</dbReference>
<dbReference type="PROSITE" id="PS51175">
    <property type="entry name" value="CBM6"/>
    <property type="match status" value="1"/>
</dbReference>
<evidence type="ECO:0000256" key="4">
    <source>
        <dbReference type="ARBA" id="ARBA00023295"/>
    </source>
</evidence>
<feature type="domain" description="CBM6" evidence="7">
    <location>
        <begin position="593"/>
        <end position="718"/>
    </location>
</feature>
<organism evidence="8 9">
    <name type="scientific">Paraburkholderia translucens</name>
    <dbReference type="NCBI Taxonomy" id="2886945"/>
    <lineage>
        <taxon>Bacteria</taxon>
        <taxon>Pseudomonadati</taxon>
        <taxon>Pseudomonadota</taxon>
        <taxon>Betaproteobacteria</taxon>
        <taxon>Burkholderiales</taxon>
        <taxon>Burkholderiaceae</taxon>
        <taxon>Paraburkholderia</taxon>
    </lineage>
</organism>
<evidence type="ECO:0000256" key="2">
    <source>
        <dbReference type="ARBA" id="ARBA00022729"/>
    </source>
</evidence>
<protein>
    <recommendedName>
        <fullName evidence="5">Alpha-galactosidase</fullName>
        <ecNumber evidence="5">3.2.1.22</ecNumber>
    </recommendedName>
    <alternativeName>
        <fullName evidence="5">Melibiase</fullName>
    </alternativeName>
</protein>
<dbReference type="InterPro" id="IPR041233">
    <property type="entry name" value="Melibiase_C"/>
</dbReference>
<dbReference type="Pfam" id="PF16499">
    <property type="entry name" value="Melibiase_2"/>
    <property type="match status" value="1"/>
</dbReference>
<dbReference type="InterPro" id="IPR013785">
    <property type="entry name" value="Aldolase_TIM"/>
</dbReference>
<dbReference type="InterPro" id="IPR005084">
    <property type="entry name" value="CBM6"/>
</dbReference>
<dbReference type="InterPro" id="IPR013780">
    <property type="entry name" value="Glyco_hydro_b"/>
</dbReference>